<keyword evidence="2" id="KW-0805">Transcription regulation</keyword>
<dbReference type="PROSITE" id="PS50931">
    <property type="entry name" value="HTH_LYSR"/>
    <property type="match status" value="1"/>
</dbReference>
<dbReference type="InterPro" id="IPR000847">
    <property type="entry name" value="LysR_HTH_N"/>
</dbReference>
<dbReference type="InterPro" id="IPR058163">
    <property type="entry name" value="LysR-type_TF_proteobact-type"/>
</dbReference>
<dbReference type="SUPFAM" id="SSF53850">
    <property type="entry name" value="Periplasmic binding protein-like II"/>
    <property type="match status" value="1"/>
</dbReference>
<dbReference type="PANTHER" id="PTHR30537:SF1">
    <property type="entry name" value="HTH-TYPE TRANSCRIPTIONAL REGULATOR PGRR"/>
    <property type="match status" value="1"/>
</dbReference>
<dbReference type="Gene3D" id="1.10.10.10">
    <property type="entry name" value="Winged helix-like DNA-binding domain superfamily/Winged helix DNA-binding domain"/>
    <property type="match status" value="1"/>
</dbReference>
<protein>
    <submittedName>
        <fullName evidence="6">LysR substrate-binding domain-containing protein</fullName>
    </submittedName>
</protein>
<accession>A0ABZ2LU01</accession>
<comment type="similarity">
    <text evidence="1">Belongs to the LysR transcriptional regulatory family.</text>
</comment>
<dbReference type="InterPro" id="IPR036388">
    <property type="entry name" value="WH-like_DNA-bd_sf"/>
</dbReference>
<evidence type="ECO:0000256" key="1">
    <source>
        <dbReference type="ARBA" id="ARBA00009437"/>
    </source>
</evidence>
<evidence type="ECO:0000313" key="6">
    <source>
        <dbReference type="EMBL" id="WXB14391.1"/>
    </source>
</evidence>
<dbReference type="RefSeq" id="WP_394824011.1">
    <property type="nucleotide sequence ID" value="NZ_CP089984.1"/>
</dbReference>
<evidence type="ECO:0000256" key="4">
    <source>
        <dbReference type="ARBA" id="ARBA00023163"/>
    </source>
</evidence>
<keyword evidence="3" id="KW-0238">DNA-binding</keyword>
<dbReference type="SUPFAM" id="SSF46785">
    <property type="entry name" value="Winged helix' DNA-binding domain"/>
    <property type="match status" value="1"/>
</dbReference>
<organism evidence="6 7">
    <name type="scientific">Pendulispora albinea</name>
    <dbReference type="NCBI Taxonomy" id="2741071"/>
    <lineage>
        <taxon>Bacteria</taxon>
        <taxon>Pseudomonadati</taxon>
        <taxon>Myxococcota</taxon>
        <taxon>Myxococcia</taxon>
        <taxon>Myxococcales</taxon>
        <taxon>Sorangiineae</taxon>
        <taxon>Pendulisporaceae</taxon>
        <taxon>Pendulispora</taxon>
    </lineage>
</organism>
<dbReference type="InterPro" id="IPR005119">
    <property type="entry name" value="LysR_subst-bd"/>
</dbReference>
<evidence type="ECO:0000256" key="3">
    <source>
        <dbReference type="ARBA" id="ARBA00023125"/>
    </source>
</evidence>
<feature type="domain" description="HTH lysR-type" evidence="5">
    <location>
        <begin position="4"/>
        <end position="61"/>
    </location>
</feature>
<keyword evidence="7" id="KW-1185">Reference proteome</keyword>
<reference evidence="6 7" key="1">
    <citation type="submission" date="2021-12" db="EMBL/GenBank/DDBJ databases">
        <title>Discovery of the Pendulisporaceae a myxobacterial family with distinct sporulation behavior and unique specialized metabolism.</title>
        <authorList>
            <person name="Garcia R."/>
            <person name="Popoff A."/>
            <person name="Bader C.D."/>
            <person name="Loehr J."/>
            <person name="Walesch S."/>
            <person name="Walt C."/>
            <person name="Boldt J."/>
            <person name="Bunk B."/>
            <person name="Haeckl F.J.F.P.J."/>
            <person name="Gunesch A.P."/>
            <person name="Birkelbach J."/>
            <person name="Nuebel U."/>
            <person name="Pietschmann T."/>
            <person name="Bach T."/>
            <person name="Mueller R."/>
        </authorList>
    </citation>
    <scope>NUCLEOTIDE SEQUENCE [LARGE SCALE GENOMIC DNA]</scope>
    <source>
        <strain evidence="6 7">MSr11954</strain>
    </source>
</reference>
<dbReference type="InterPro" id="IPR036390">
    <property type="entry name" value="WH_DNA-bd_sf"/>
</dbReference>
<dbReference type="CDD" id="cd08474">
    <property type="entry name" value="PBP2_CrgA_like_5"/>
    <property type="match status" value="1"/>
</dbReference>
<name>A0ABZ2LU01_9BACT</name>
<dbReference type="Proteomes" id="UP001370348">
    <property type="component" value="Chromosome"/>
</dbReference>
<dbReference type="Pfam" id="PF03466">
    <property type="entry name" value="LysR_substrate"/>
    <property type="match status" value="1"/>
</dbReference>
<gene>
    <name evidence="6" type="ORF">LZC94_42020</name>
</gene>
<evidence type="ECO:0000313" key="7">
    <source>
        <dbReference type="Proteomes" id="UP001370348"/>
    </source>
</evidence>
<evidence type="ECO:0000259" key="5">
    <source>
        <dbReference type="PROSITE" id="PS50931"/>
    </source>
</evidence>
<dbReference type="Gene3D" id="3.40.190.290">
    <property type="match status" value="1"/>
</dbReference>
<dbReference type="PANTHER" id="PTHR30537">
    <property type="entry name" value="HTH-TYPE TRANSCRIPTIONAL REGULATOR"/>
    <property type="match status" value="1"/>
</dbReference>
<dbReference type="Pfam" id="PF00126">
    <property type="entry name" value="HTH_1"/>
    <property type="match status" value="1"/>
</dbReference>
<dbReference type="PRINTS" id="PR00039">
    <property type="entry name" value="HTHLYSR"/>
</dbReference>
<keyword evidence="4" id="KW-0804">Transcription</keyword>
<proteinExistence type="inferred from homology"/>
<dbReference type="EMBL" id="CP089984">
    <property type="protein sequence ID" value="WXB14391.1"/>
    <property type="molecule type" value="Genomic_DNA"/>
</dbReference>
<evidence type="ECO:0000256" key="2">
    <source>
        <dbReference type="ARBA" id="ARBA00023015"/>
    </source>
</evidence>
<sequence length="306" mass="33512">MAFTPLNALNAFLAVARRRSFAAAASELGVSPSALSQSVQKLEDRLGIALLARTTRSVALTEAGRRLLEQAGPAVNQALEALKSASARPGEVTGKVRLTLPQIAMEPVLAPILPRFHARFPEVEVEIQIDNRRADIVAEGLDAGITLEEFIARDMIHVRLTGEARFLVVGAPRYIKRRGSPKTPRDLLQHDCICIHSPNTGEIWPWDLERGKKTWRVPVRGTFTSNDTRLTVMLAEAGLGLAYVFEPDVAAPLASGRLEIVLEEFSARVPGFFLYFPSRAQVSPAFRAFIDVARESMARGPAARAR</sequence>